<organism evidence="2 3">
    <name type="scientific">Mycoplasma seminis</name>
    <dbReference type="NCBI Taxonomy" id="512749"/>
    <lineage>
        <taxon>Bacteria</taxon>
        <taxon>Bacillati</taxon>
        <taxon>Mycoplasmatota</taxon>
        <taxon>Mollicutes</taxon>
        <taxon>Mycoplasmataceae</taxon>
        <taxon>Mycoplasma</taxon>
    </lineage>
</organism>
<keyword evidence="1" id="KW-0472">Membrane</keyword>
<keyword evidence="1" id="KW-1133">Transmembrane helix</keyword>
<gene>
    <name evidence="2" type="ORF">Q8852_03325</name>
</gene>
<feature type="transmembrane region" description="Helical" evidence="1">
    <location>
        <begin position="21"/>
        <end position="41"/>
    </location>
</feature>
<dbReference type="EMBL" id="CP132191">
    <property type="protein sequence ID" value="WLP85328.1"/>
    <property type="molecule type" value="Genomic_DNA"/>
</dbReference>
<evidence type="ECO:0000256" key="1">
    <source>
        <dbReference type="SAM" id="Phobius"/>
    </source>
</evidence>
<dbReference type="RefSeq" id="WP_305937764.1">
    <property type="nucleotide sequence ID" value="NZ_CP132191.1"/>
</dbReference>
<reference evidence="2" key="1">
    <citation type="submission" date="2023-08" db="EMBL/GenBank/DDBJ databases">
        <title>Complete genome sequence of Mycoplasma seminis 2200.</title>
        <authorList>
            <person name="Spergser J."/>
        </authorList>
    </citation>
    <scope>NUCLEOTIDE SEQUENCE [LARGE SCALE GENOMIC DNA]</scope>
    <source>
        <strain evidence="2">2200</strain>
    </source>
</reference>
<accession>A0ABY9H9Q8</accession>
<name>A0ABY9H9Q8_9MOLU</name>
<dbReference type="Proteomes" id="UP001237011">
    <property type="component" value="Chromosome"/>
</dbReference>
<evidence type="ECO:0000313" key="2">
    <source>
        <dbReference type="EMBL" id="WLP85328.1"/>
    </source>
</evidence>
<proteinExistence type="predicted"/>
<feature type="transmembrane region" description="Helical" evidence="1">
    <location>
        <begin position="53"/>
        <end position="76"/>
    </location>
</feature>
<protein>
    <submittedName>
        <fullName evidence="2">Uncharacterized protein</fullName>
    </submittedName>
</protein>
<evidence type="ECO:0000313" key="3">
    <source>
        <dbReference type="Proteomes" id="UP001237011"/>
    </source>
</evidence>
<keyword evidence="1" id="KW-0812">Transmembrane</keyword>
<sequence length="133" mass="15297">MKRVKHKTDDYIFKYSIMLRIILATSIALVLGFIAFFLVWIIVEATIQPEKGIYVLIGVISATAFGYGVLLIWFLLIGIKGRKNVAVNELVEIILLTKNSKSTVLYLRLLRCMHPFRYKKKITQNANITFTEE</sequence>
<keyword evidence="3" id="KW-1185">Reference proteome</keyword>